<proteinExistence type="inferred from homology"/>
<dbReference type="Gene3D" id="3.30.1330.40">
    <property type="entry name" value="RutC-like"/>
    <property type="match status" value="1"/>
</dbReference>
<dbReference type="Pfam" id="PF01042">
    <property type="entry name" value="Ribonuc_L-PSP"/>
    <property type="match status" value="1"/>
</dbReference>
<evidence type="ECO:0000313" key="3">
    <source>
        <dbReference type="Proteomes" id="UP000263993"/>
    </source>
</evidence>
<evidence type="ECO:0000313" key="2">
    <source>
        <dbReference type="EMBL" id="RDV05707.1"/>
    </source>
</evidence>
<dbReference type="GO" id="GO:0019239">
    <property type="term" value="F:deaminase activity"/>
    <property type="evidence" value="ECO:0007669"/>
    <property type="project" value="TreeGrafter"/>
</dbReference>
<dbReference type="OrthoDB" id="9808943at2"/>
<dbReference type="RefSeq" id="WP_115517730.1">
    <property type="nucleotide sequence ID" value="NZ_QRGO01000001.1"/>
</dbReference>
<organism evidence="2 3">
    <name type="scientific">Undibacter mobilis</name>
    <dbReference type="NCBI Taxonomy" id="2292256"/>
    <lineage>
        <taxon>Bacteria</taxon>
        <taxon>Pseudomonadati</taxon>
        <taxon>Pseudomonadota</taxon>
        <taxon>Alphaproteobacteria</taxon>
        <taxon>Hyphomicrobiales</taxon>
        <taxon>Nitrobacteraceae</taxon>
        <taxon>Undibacter</taxon>
    </lineage>
</organism>
<comment type="similarity">
    <text evidence="1">Belongs to the RutC family.</text>
</comment>
<reference evidence="3" key="1">
    <citation type="submission" date="2018-08" db="EMBL/GenBank/DDBJ databases">
        <authorList>
            <person name="Kim S.-J."/>
            <person name="Jung G.-Y."/>
        </authorList>
    </citation>
    <scope>NUCLEOTIDE SEQUENCE [LARGE SCALE GENOMIC DNA]</scope>
    <source>
        <strain evidence="3">GY_H</strain>
    </source>
</reference>
<gene>
    <name evidence="2" type="ORF">DXH78_05220</name>
</gene>
<sequence>MKFINSPAAQALKLPFSQAVQVGDVLYLSGQLGNRPGTLELVPGGMEAEARQTMENIGAVLKENGLSFADVFKVTVMMADMAKWPDFNKVYVTYFDPGRLPARSAFGCNGLALGAQLELECMAYVGKRS</sequence>
<dbReference type="AlphaFoldDB" id="A0A371BDW5"/>
<dbReference type="FunFam" id="3.30.1330.40:FF:000001">
    <property type="entry name" value="L-PSP family endoribonuclease"/>
    <property type="match status" value="1"/>
</dbReference>
<evidence type="ECO:0000256" key="1">
    <source>
        <dbReference type="ARBA" id="ARBA00010552"/>
    </source>
</evidence>
<dbReference type="NCBIfam" id="TIGR00004">
    <property type="entry name" value="Rid family detoxifying hydrolase"/>
    <property type="match status" value="1"/>
</dbReference>
<dbReference type="SUPFAM" id="SSF55298">
    <property type="entry name" value="YjgF-like"/>
    <property type="match status" value="1"/>
</dbReference>
<dbReference type="InterPro" id="IPR035959">
    <property type="entry name" value="RutC-like_sf"/>
</dbReference>
<dbReference type="GO" id="GO:0005829">
    <property type="term" value="C:cytosol"/>
    <property type="evidence" value="ECO:0007669"/>
    <property type="project" value="TreeGrafter"/>
</dbReference>
<keyword evidence="3" id="KW-1185">Reference proteome</keyword>
<dbReference type="Proteomes" id="UP000263993">
    <property type="component" value="Unassembled WGS sequence"/>
</dbReference>
<dbReference type="CDD" id="cd00448">
    <property type="entry name" value="YjgF_YER057c_UK114_family"/>
    <property type="match status" value="1"/>
</dbReference>
<dbReference type="PANTHER" id="PTHR11803:SF39">
    <property type="entry name" value="2-IMINOBUTANOATE_2-IMINOPROPANOATE DEAMINASE"/>
    <property type="match status" value="1"/>
</dbReference>
<dbReference type="InterPro" id="IPR006175">
    <property type="entry name" value="YjgF/YER057c/UK114"/>
</dbReference>
<accession>A0A371BDW5</accession>
<dbReference type="InterPro" id="IPR006056">
    <property type="entry name" value="RidA"/>
</dbReference>
<dbReference type="EMBL" id="QRGO01000001">
    <property type="protein sequence ID" value="RDV05707.1"/>
    <property type="molecule type" value="Genomic_DNA"/>
</dbReference>
<protein>
    <submittedName>
        <fullName evidence="2">RidA family protein</fullName>
    </submittedName>
</protein>
<name>A0A371BDW5_9BRAD</name>
<dbReference type="PANTHER" id="PTHR11803">
    <property type="entry name" value="2-IMINOBUTANOATE/2-IMINOPROPANOATE DEAMINASE RIDA"/>
    <property type="match status" value="1"/>
</dbReference>
<comment type="caution">
    <text evidence="2">The sequence shown here is derived from an EMBL/GenBank/DDBJ whole genome shotgun (WGS) entry which is preliminary data.</text>
</comment>